<feature type="region of interest" description="Disordered" evidence="4">
    <location>
        <begin position="391"/>
        <end position="442"/>
    </location>
</feature>
<keyword evidence="1 3" id="KW-0853">WD repeat</keyword>
<dbReference type="InterPro" id="IPR001680">
    <property type="entry name" value="WD40_rpt"/>
</dbReference>
<dbReference type="InterPro" id="IPR036322">
    <property type="entry name" value="WD40_repeat_dom_sf"/>
</dbReference>
<evidence type="ECO:0000256" key="1">
    <source>
        <dbReference type="ARBA" id="ARBA00022574"/>
    </source>
</evidence>
<dbReference type="GO" id="GO:0005737">
    <property type="term" value="C:cytoplasm"/>
    <property type="evidence" value="ECO:0007669"/>
    <property type="project" value="TreeGrafter"/>
</dbReference>
<feature type="compositionally biased region" description="Low complexity" evidence="4">
    <location>
        <begin position="392"/>
        <end position="425"/>
    </location>
</feature>
<name>A0A4W6FI56_LATCA</name>
<feature type="compositionally biased region" description="Low complexity" evidence="4">
    <location>
        <begin position="513"/>
        <end position="528"/>
    </location>
</feature>
<evidence type="ECO:0000256" key="2">
    <source>
        <dbReference type="ARBA" id="ARBA00022737"/>
    </source>
</evidence>
<protein>
    <submittedName>
        <fullName evidence="5">Ddb1 and cul4 associated factor 6</fullName>
    </submittedName>
</protein>
<keyword evidence="6" id="KW-1185">Reference proteome</keyword>
<dbReference type="Proteomes" id="UP000314980">
    <property type="component" value="Unassembled WGS sequence"/>
</dbReference>
<dbReference type="InterPro" id="IPR045151">
    <property type="entry name" value="DCAF8"/>
</dbReference>
<evidence type="ECO:0000313" key="6">
    <source>
        <dbReference type="Proteomes" id="UP000314980"/>
    </source>
</evidence>
<reference evidence="5" key="3">
    <citation type="submission" date="2025-09" db="UniProtKB">
        <authorList>
            <consortium name="Ensembl"/>
        </authorList>
    </citation>
    <scope>IDENTIFICATION</scope>
</reference>
<feature type="compositionally biased region" description="Basic and acidic residues" evidence="4">
    <location>
        <begin position="311"/>
        <end position="333"/>
    </location>
</feature>
<dbReference type="Gene3D" id="2.130.10.10">
    <property type="entry name" value="YVTN repeat-like/Quinoprotein amine dehydrogenase"/>
    <property type="match status" value="2"/>
</dbReference>
<dbReference type="Ensembl" id="ENSLCAT00010052285.1">
    <property type="protein sequence ID" value="ENSLCAP00010050947.1"/>
    <property type="gene ID" value="ENSLCAG00010023701.1"/>
</dbReference>
<feature type="compositionally biased region" description="Basic and acidic residues" evidence="4">
    <location>
        <begin position="287"/>
        <end position="302"/>
    </location>
</feature>
<feature type="compositionally biased region" description="Polar residues" evidence="4">
    <location>
        <begin position="432"/>
        <end position="442"/>
    </location>
</feature>
<reference evidence="5" key="2">
    <citation type="submission" date="2025-08" db="UniProtKB">
        <authorList>
            <consortium name="Ensembl"/>
        </authorList>
    </citation>
    <scope>IDENTIFICATION</scope>
</reference>
<dbReference type="InterPro" id="IPR015943">
    <property type="entry name" value="WD40/YVTN_repeat-like_dom_sf"/>
</dbReference>
<feature type="compositionally biased region" description="Low complexity" evidence="4">
    <location>
        <begin position="546"/>
        <end position="559"/>
    </location>
</feature>
<dbReference type="SMART" id="SM00320">
    <property type="entry name" value="WD40"/>
    <property type="match status" value="7"/>
</dbReference>
<gene>
    <name evidence="5" type="primary">DCAF6</name>
    <name evidence="5" type="synonym">dcaf6</name>
</gene>
<dbReference type="PANTHER" id="PTHR15574">
    <property type="entry name" value="WD REPEAT DOMAIN-CONTAINING FAMILY"/>
    <property type="match status" value="1"/>
</dbReference>
<dbReference type="GO" id="GO:0080008">
    <property type="term" value="C:Cul4-RING E3 ubiquitin ligase complex"/>
    <property type="evidence" value="ECO:0007669"/>
    <property type="project" value="TreeGrafter"/>
</dbReference>
<evidence type="ECO:0000256" key="4">
    <source>
        <dbReference type="SAM" id="MobiDB-lite"/>
    </source>
</evidence>
<feature type="compositionally biased region" description="Polar residues" evidence="4">
    <location>
        <begin position="358"/>
        <end position="367"/>
    </location>
</feature>
<dbReference type="AlphaFoldDB" id="A0A4W6FI56"/>
<evidence type="ECO:0000313" key="5">
    <source>
        <dbReference type="Ensembl" id="ENSLCAP00010050947.1"/>
    </source>
</evidence>
<feature type="region of interest" description="Disordered" evidence="4">
    <location>
        <begin position="287"/>
        <end position="339"/>
    </location>
</feature>
<organism evidence="5 6">
    <name type="scientific">Lates calcarifer</name>
    <name type="common">Barramundi</name>
    <name type="synonym">Holocentrus calcarifer</name>
    <dbReference type="NCBI Taxonomy" id="8187"/>
    <lineage>
        <taxon>Eukaryota</taxon>
        <taxon>Metazoa</taxon>
        <taxon>Chordata</taxon>
        <taxon>Craniata</taxon>
        <taxon>Vertebrata</taxon>
        <taxon>Euteleostomi</taxon>
        <taxon>Actinopterygii</taxon>
        <taxon>Neopterygii</taxon>
        <taxon>Teleostei</taxon>
        <taxon>Neoteleostei</taxon>
        <taxon>Acanthomorphata</taxon>
        <taxon>Carangaria</taxon>
        <taxon>Carangaria incertae sedis</taxon>
        <taxon>Centropomidae</taxon>
        <taxon>Lates</taxon>
    </lineage>
</organism>
<accession>A0A4W6FI56</accession>
<feature type="compositionally biased region" description="Low complexity" evidence="4">
    <location>
        <begin position="468"/>
        <end position="480"/>
    </location>
</feature>
<evidence type="ECO:0000256" key="3">
    <source>
        <dbReference type="PROSITE-ProRule" id="PRU00221"/>
    </source>
</evidence>
<proteinExistence type="predicted"/>
<sequence length="734" mass="81441">MVTMSCSGNLVWDVNKRLIGYSEPNTIRTNYLGRREFVQRLKLEATLNVHDGCVNTISWNDTGEYILSGSDDTFLVITNPYNKKVKKSIRSGHRANIFSAKFMPHTNDQEIISCSGDGIIYYTHTEKTPEYNRQCQFTCHYGTAYEIMTVPNDPYTFLSCGEDGTVRWFDLRTKTSCTKEDCKDDILINCRRAATSISISPLVPYYLAVGCSDSSVRIYDRRMLGTRATGNYMGRGTTGMCVRFVPAHLSNKSCRVTSLCYSEDGQEVLVSYSSDYIYLFDPKDDQARELKGPSEERREELRQPPVKRLRLRGDWSDTGPRARPESERERDGEQSPNVSLMQRMSDMLSRWFEEASEAQGSRGTRPQTRPRGEALAGTSWLTYSALSAVSEAAGSPPDESASAPAASSVPTSSTPTTGTGRPSAAEPVLSLHYSSEGTTTSTIKLDFTDECLSAASTEPPCDASCSNALGSSSAPAPAEGSSGGGSMMSSPLEKSQPEGMEDTSGGCRRAEPTAEGGPEGEQGQSQPTRGNQDSDDSDDDPILIPSSRIRGQGQRRSAAARIQELFRRRKERREMEESETQNIRRPSVKMVYKGHRNSRTMIKESCFWGNNFVMSGSDCGHIFIWDRHTAEHLMLLEADNHVVNCLQPHPYDPILASSGIDYDIKIWSPLEVSPSFNRVLADEVITRNELMLEETRNTITVPASFMLRMLASLNHIRSEGDRSEGSGQENEDEQ</sequence>
<dbReference type="SUPFAM" id="SSF50978">
    <property type="entry name" value="WD40 repeat-like"/>
    <property type="match status" value="1"/>
</dbReference>
<dbReference type="GeneTree" id="ENSGT00950000182900"/>
<feature type="region of interest" description="Disordered" evidence="4">
    <location>
        <begin position="353"/>
        <end position="373"/>
    </location>
</feature>
<dbReference type="Pfam" id="PF00400">
    <property type="entry name" value="WD40"/>
    <property type="match status" value="3"/>
</dbReference>
<reference evidence="6" key="1">
    <citation type="submission" date="2015-09" db="EMBL/GenBank/DDBJ databases">
        <authorList>
            <person name="Sai Rama Sridatta P."/>
        </authorList>
    </citation>
    <scope>NUCLEOTIDE SEQUENCE [LARGE SCALE GENOMIC DNA]</scope>
</reference>
<dbReference type="PANTHER" id="PTHR15574:SF39">
    <property type="entry name" value="DDB1- AND CUL4-ASSOCIATED FACTOR 6"/>
    <property type="match status" value="1"/>
</dbReference>
<dbReference type="FunFam" id="2.130.10.10:FF:000045">
    <property type="entry name" value="DDB1- and CUL4-associated factor 6 isoform X2"/>
    <property type="match status" value="1"/>
</dbReference>
<feature type="repeat" description="WD" evidence="3">
    <location>
        <begin position="636"/>
        <end position="668"/>
    </location>
</feature>
<keyword evidence="2" id="KW-0677">Repeat</keyword>
<dbReference type="PROSITE" id="PS50082">
    <property type="entry name" value="WD_REPEATS_2"/>
    <property type="match status" value="1"/>
</dbReference>
<feature type="region of interest" description="Disordered" evidence="4">
    <location>
        <begin position="454"/>
        <end position="559"/>
    </location>
</feature>
<dbReference type="PROSITE" id="PS50096">
    <property type="entry name" value="IQ"/>
    <property type="match status" value="1"/>
</dbReference>
<dbReference type="GO" id="GO:0045944">
    <property type="term" value="P:positive regulation of transcription by RNA polymerase II"/>
    <property type="evidence" value="ECO:0007669"/>
    <property type="project" value="TreeGrafter"/>
</dbReference>